<dbReference type="GO" id="GO:0043025">
    <property type="term" value="C:neuronal cell body"/>
    <property type="evidence" value="ECO:0007669"/>
    <property type="project" value="TreeGrafter"/>
</dbReference>
<accession>A0AAV2QLN8</accession>
<dbReference type="PROSITE" id="PS50835">
    <property type="entry name" value="IG_LIKE"/>
    <property type="match status" value="1"/>
</dbReference>
<dbReference type="AlphaFoldDB" id="A0AAV2QLN8"/>
<keyword evidence="2" id="KW-1015">Disulfide bond</keyword>
<dbReference type="SMART" id="SM00409">
    <property type="entry name" value="IG"/>
    <property type="match status" value="1"/>
</dbReference>
<dbReference type="InterPro" id="IPR007110">
    <property type="entry name" value="Ig-like_dom"/>
</dbReference>
<dbReference type="Pfam" id="PF07679">
    <property type="entry name" value="I-set"/>
    <property type="match status" value="1"/>
</dbReference>
<evidence type="ECO:0000256" key="2">
    <source>
        <dbReference type="ARBA" id="ARBA00023157"/>
    </source>
</evidence>
<dbReference type="EMBL" id="CAXKWB010008435">
    <property type="protein sequence ID" value="CAL4091056.1"/>
    <property type="molecule type" value="Genomic_DNA"/>
</dbReference>
<gene>
    <name evidence="5" type="ORF">MNOR_LOCUS14227</name>
</gene>
<evidence type="ECO:0000256" key="3">
    <source>
        <dbReference type="ARBA" id="ARBA00023319"/>
    </source>
</evidence>
<dbReference type="InterPro" id="IPR013783">
    <property type="entry name" value="Ig-like_fold"/>
</dbReference>
<keyword evidence="6" id="KW-1185">Reference proteome</keyword>
<dbReference type="SUPFAM" id="SSF48726">
    <property type="entry name" value="Immunoglobulin"/>
    <property type="match status" value="1"/>
</dbReference>
<dbReference type="GO" id="GO:0007156">
    <property type="term" value="P:homophilic cell adhesion via plasma membrane adhesion molecules"/>
    <property type="evidence" value="ECO:0007669"/>
    <property type="project" value="TreeGrafter"/>
</dbReference>
<dbReference type="PANTHER" id="PTHR45080">
    <property type="entry name" value="CONTACTIN 5"/>
    <property type="match status" value="1"/>
</dbReference>
<organism evidence="5 6">
    <name type="scientific">Meganyctiphanes norvegica</name>
    <name type="common">Northern krill</name>
    <name type="synonym">Thysanopoda norvegica</name>
    <dbReference type="NCBI Taxonomy" id="48144"/>
    <lineage>
        <taxon>Eukaryota</taxon>
        <taxon>Metazoa</taxon>
        <taxon>Ecdysozoa</taxon>
        <taxon>Arthropoda</taxon>
        <taxon>Crustacea</taxon>
        <taxon>Multicrustacea</taxon>
        <taxon>Malacostraca</taxon>
        <taxon>Eumalacostraca</taxon>
        <taxon>Eucarida</taxon>
        <taxon>Euphausiacea</taxon>
        <taxon>Euphausiidae</taxon>
        <taxon>Meganyctiphanes</taxon>
    </lineage>
</organism>
<dbReference type="InterPro" id="IPR003598">
    <property type="entry name" value="Ig_sub2"/>
</dbReference>
<dbReference type="InterPro" id="IPR036179">
    <property type="entry name" value="Ig-like_dom_sf"/>
</dbReference>
<feature type="non-terminal residue" evidence="5">
    <location>
        <position position="1"/>
    </location>
</feature>
<dbReference type="PANTHER" id="PTHR45080:SF8">
    <property type="entry name" value="IG-LIKE DOMAIN-CONTAINING PROTEIN"/>
    <property type="match status" value="1"/>
</dbReference>
<dbReference type="InterPro" id="IPR013098">
    <property type="entry name" value="Ig_I-set"/>
</dbReference>
<keyword evidence="1" id="KW-0732">Signal</keyword>
<evidence type="ECO:0000256" key="1">
    <source>
        <dbReference type="ARBA" id="ARBA00022729"/>
    </source>
</evidence>
<dbReference type="InterPro" id="IPR003599">
    <property type="entry name" value="Ig_sub"/>
</dbReference>
<evidence type="ECO:0000259" key="4">
    <source>
        <dbReference type="PROSITE" id="PS50835"/>
    </source>
</evidence>
<dbReference type="GO" id="GO:0008046">
    <property type="term" value="F:axon guidance receptor activity"/>
    <property type="evidence" value="ECO:0007669"/>
    <property type="project" value="TreeGrafter"/>
</dbReference>
<evidence type="ECO:0000313" key="5">
    <source>
        <dbReference type="EMBL" id="CAL4091056.1"/>
    </source>
</evidence>
<dbReference type="GO" id="GO:0030424">
    <property type="term" value="C:axon"/>
    <property type="evidence" value="ECO:0007669"/>
    <property type="project" value="TreeGrafter"/>
</dbReference>
<proteinExistence type="predicted"/>
<comment type="caution">
    <text evidence="5">The sequence shown here is derived from an EMBL/GenBank/DDBJ whole genome shotgun (WGS) entry which is preliminary data.</text>
</comment>
<dbReference type="SMART" id="SM00408">
    <property type="entry name" value="IGc2"/>
    <property type="match status" value="1"/>
</dbReference>
<protein>
    <recommendedName>
        <fullName evidence="4">Ig-like domain-containing protein</fullName>
    </recommendedName>
</protein>
<feature type="domain" description="Ig-like" evidence="4">
    <location>
        <begin position="37"/>
        <end position="129"/>
    </location>
</feature>
<dbReference type="GO" id="GO:0005886">
    <property type="term" value="C:plasma membrane"/>
    <property type="evidence" value="ECO:0007669"/>
    <property type="project" value="TreeGrafter"/>
</dbReference>
<evidence type="ECO:0000313" key="6">
    <source>
        <dbReference type="Proteomes" id="UP001497623"/>
    </source>
</evidence>
<sequence length="131" mass="14396">EIMRAKQRQEGRYLCEANNSVGNGLSKVVSLSVNEPPWFSQHAARQKAMVGETATLACEAKGDAPITIIWTRDSQTIENQPRFDMSERSSDSGHVSELVIRLTALEDSGVYVCTATNAHGTLASEFHFLVQ</sequence>
<name>A0AAV2QLN8_MEGNR</name>
<keyword evidence="3" id="KW-0393">Immunoglobulin domain</keyword>
<dbReference type="GO" id="GO:0050808">
    <property type="term" value="P:synapse organization"/>
    <property type="evidence" value="ECO:0007669"/>
    <property type="project" value="TreeGrafter"/>
</dbReference>
<dbReference type="FunFam" id="2.60.40.10:FF:000022">
    <property type="entry name" value="Cardiac titin"/>
    <property type="match status" value="1"/>
</dbReference>
<dbReference type="Gene3D" id="2.60.40.10">
    <property type="entry name" value="Immunoglobulins"/>
    <property type="match status" value="2"/>
</dbReference>
<dbReference type="InterPro" id="IPR050958">
    <property type="entry name" value="Cell_Adh-Cytoskel_Orgn"/>
</dbReference>
<feature type="non-terminal residue" evidence="5">
    <location>
        <position position="131"/>
    </location>
</feature>
<dbReference type="CDD" id="cd00096">
    <property type="entry name" value="Ig"/>
    <property type="match status" value="1"/>
</dbReference>
<dbReference type="Proteomes" id="UP001497623">
    <property type="component" value="Unassembled WGS sequence"/>
</dbReference>
<reference evidence="5 6" key="1">
    <citation type="submission" date="2024-05" db="EMBL/GenBank/DDBJ databases">
        <authorList>
            <person name="Wallberg A."/>
        </authorList>
    </citation>
    <scope>NUCLEOTIDE SEQUENCE [LARGE SCALE GENOMIC DNA]</scope>
</reference>